<evidence type="ECO:0000313" key="3">
    <source>
        <dbReference type="Proteomes" id="UP000027850"/>
    </source>
</evidence>
<comment type="caution">
    <text evidence="2">The sequence shown here is derived from an EMBL/GenBank/DDBJ whole genome shotgun (WGS) entry which is preliminary data.</text>
</comment>
<evidence type="ECO:0000259" key="1">
    <source>
        <dbReference type="PROSITE" id="PS51782"/>
    </source>
</evidence>
<name>A0AB34LAK3_PARDI</name>
<accession>A0AB34LAK3</accession>
<dbReference type="PROSITE" id="PS51782">
    <property type="entry name" value="LYSM"/>
    <property type="match status" value="1"/>
</dbReference>
<dbReference type="CDD" id="cd00118">
    <property type="entry name" value="LysM"/>
    <property type="match status" value="1"/>
</dbReference>
<reference evidence="2 3" key="1">
    <citation type="submission" date="2014-04" db="EMBL/GenBank/DDBJ databases">
        <authorList>
            <person name="Sears C."/>
            <person name="Carroll K."/>
            <person name="Sack B.R."/>
            <person name="Qadri F."/>
            <person name="Myers L.L."/>
            <person name="Chung G.-T."/>
            <person name="Escheverria P."/>
            <person name="Fraser C.M."/>
            <person name="Sadzewicz L."/>
            <person name="Shefchek K.A."/>
            <person name="Tallon L."/>
            <person name="Das S.P."/>
            <person name="Daugherty S."/>
            <person name="Mongodin E.F."/>
        </authorList>
    </citation>
    <scope>NUCLEOTIDE SEQUENCE [LARGE SCALE GENOMIC DNA]</scope>
    <source>
        <strain evidence="2 3">3776 D15 i</strain>
    </source>
</reference>
<gene>
    <name evidence="2" type="ORF">M091_2076</name>
</gene>
<evidence type="ECO:0000313" key="2">
    <source>
        <dbReference type="EMBL" id="KDS35402.1"/>
    </source>
</evidence>
<feature type="domain" description="LysM" evidence="1">
    <location>
        <begin position="11"/>
        <end position="58"/>
    </location>
</feature>
<dbReference type="Gene3D" id="3.10.350.10">
    <property type="entry name" value="LysM domain"/>
    <property type="match status" value="1"/>
</dbReference>
<sequence length="60" mass="6705">MSEASSQSEGFKYVVRKGDSFWSISKRFYHTGTRYEEVAAANGLDSNSKLNVGDTIIIKQ</sequence>
<dbReference type="Pfam" id="PF01476">
    <property type="entry name" value="LysM"/>
    <property type="match status" value="1"/>
</dbReference>
<dbReference type="EMBL" id="JNHK01000094">
    <property type="protein sequence ID" value="KDS35402.1"/>
    <property type="molecule type" value="Genomic_DNA"/>
</dbReference>
<dbReference type="InterPro" id="IPR018392">
    <property type="entry name" value="LysM"/>
</dbReference>
<protein>
    <submittedName>
        <fullName evidence="2">LysM domain protein</fullName>
    </submittedName>
</protein>
<dbReference type="AlphaFoldDB" id="A0AB34LAK3"/>
<organism evidence="2 3">
    <name type="scientific">Parabacteroides distasonis str. 3776 D15 i</name>
    <dbReference type="NCBI Taxonomy" id="1339342"/>
    <lineage>
        <taxon>Bacteria</taxon>
        <taxon>Pseudomonadati</taxon>
        <taxon>Bacteroidota</taxon>
        <taxon>Bacteroidia</taxon>
        <taxon>Bacteroidales</taxon>
        <taxon>Tannerellaceae</taxon>
        <taxon>Parabacteroides</taxon>
    </lineage>
</organism>
<dbReference type="SMART" id="SM00257">
    <property type="entry name" value="LysM"/>
    <property type="match status" value="1"/>
</dbReference>
<dbReference type="Proteomes" id="UP000027850">
    <property type="component" value="Unassembled WGS sequence"/>
</dbReference>
<dbReference type="InterPro" id="IPR036779">
    <property type="entry name" value="LysM_dom_sf"/>
</dbReference>
<proteinExistence type="predicted"/>
<dbReference type="SUPFAM" id="SSF54106">
    <property type="entry name" value="LysM domain"/>
    <property type="match status" value="1"/>
</dbReference>